<dbReference type="InParanoid" id="C5L039"/>
<name>C5L039_PERM5</name>
<dbReference type="EMBL" id="GG677981">
    <property type="protein sequence ID" value="EER09897.1"/>
    <property type="molecule type" value="Genomic_DNA"/>
</dbReference>
<dbReference type="RefSeq" id="XP_002778102.1">
    <property type="nucleotide sequence ID" value="XM_002778056.1"/>
</dbReference>
<accession>C5L039</accession>
<evidence type="ECO:0000313" key="2">
    <source>
        <dbReference type="Proteomes" id="UP000007800"/>
    </source>
</evidence>
<dbReference type="AlphaFoldDB" id="C5L039"/>
<dbReference type="GeneID" id="9052836"/>
<proteinExistence type="predicted"/>
<protein>
    <submittedName>
        <fullName evidence="1">Uncharacterized protein</fullName>
    </submittedName>
</protein>
<feature type="non-terminal residue" evidence="1">
    <location>
        <position position="51"/>
    </location>
</feature>
<gene>
    <name evidence="1" type="ORF">Pmar_PMAR018541</name>
</gene>
<keyword evidence="2" id="KW-1185">Reference proteome</keyword>
<dbReference type="Proteomes" id="UP000007800">
    <property type="component" value="Unassembled WGS sequence"/>
</dbReference>
<organism evidence="2">
    <name type="scientific">Perkinsus marinus (strain ATCC 50983 / TXsc)</name>
    <dbReference type="NCBI Taxonomy" id="423536"/>
    <lineage>
        <taxon>Eukaryota</taxon>
        <taxon>Sar</taxon>
        <taxon>Alveolata</taxon>
        <taxon>Perkinsozoa</taxon>
        <taxon>Perkinsea</taxon>
        <taxon>Perkinsida</taxon>
        <taxon>Perkinsidae</taxon>
        <taxon>Perkinsus</taxon>
    </lineage>
</organism>
<evidence type="ECO:0000313" key="1">
    <source>
        <dbReference type="EMBL" id="EER09897.1"/>
    </source>
</evidence>
<feature type="non-terminal residue" evidence="1">
    <location>
        <position position="1"/>
    </location>
</feature>
<reference evidence="1 2" key="1">
    <citation type="submission" date="2008-07" db="EMBL/GenBank/DDBJ databases">
        <authorList>
            <person name="El-Sayed N."/>
            <person name="Caler E."/>
            <person name="Inman J."/>
            <person name="Amedeo P."/>
            <person name="Hass B."/>
            <person name="Wortman J."/>
        </authorList>
    </citation>
    <scope>NUCLEOTIDE SEQUENCE [LARGE SCALE GENOMIC DNA]</scope>
    <source>
        <strain evidence="2">ATCC 50983 / TXsc</strain>
    </source>
</reference>
<sequence>QALEAAPSGESEGSPQVFLPVQDPAMERYYDQLASSDECSSYTAAPPSVDE</sequence>